<sequence>MTIIFQNGIHLETTPPKHIHNRYLPHDTVPVLQTLLALNSNTGDQGAFNVICSLDPGQIRISTF</sequence>
<protein>
    <submittedName>
        <fullName evidence="1">Uncharacterized protein</fullName>
    </submittedName>
</protein>
<proteinExistence type="predicted"/>
<accession>A0A517VI65</accession>
<dbReference type="KEGG" id="gax:Pan161_43650"/>
<evidence type="ECO:0000313" key="1">
    <source>
        <dbReference type="EMBL" id="QDT92696.1"/>
    </source>
</evidence>
<name>A0A517VI65_9PLAN</name>
<gene>
    <name evidence="1" type="ORF">Pan161_43650</name>
</gene>
<keyword evidence="2" id="KW-1185">Reference proteome</keyword>
<dbReference type="EMBL" id="CP036343">
    <property type="protein sequence ID" value="QDT92696.1"/>
    <property type="molecule type" value="Genomic_DNA"/>
</dbReference>
<organism evidence="1 2">
    <name type="scientific">Gimesia algae</name>
    <dbReference type="NCBI Taxonomy" id="2527971"/>
    <lineage>
        <taxon>Bacteria</taxon>
        <taxon>Pseudomonadati</taxon>
        <taxon>Planctomycetota</taxon>
        <taxon>Planctomycetia</taxon>
        <taxon>Planctomycetales</taxon>
        <taxon>Planctomycetaceae</taxon>
        <taxon>Gimesia</taxon>
    </lineage>
</organism>
<dbReference type="Proteomes" id="UP000316855">
    <property type="component" value="Chromosome"/>
</dbReference>
<evidence type="ECO:0000313" key="2">
    <source>
        <dbReference type="Proteomes" id="UP000316855"/>
    </source>
</evidence>
<reference evidence="1 2" key="1">
    <citation type="submission" date="2019-02" db="EMBL/GenBank/DDBJ databases">
        <title>Deep-cultivation of Planctomycetes and their phenomic and genomic characterization uncovers novel biology.</title>
        <authorList>
            <person name="Wiegand S."/>
            <person name="Jogler M."/>
            <person name="Boedeker C."/>
            <person name="Pinto D."/>
            <person name="Vollmers J."/>
            <person name="Rivas-Marin E."/>
            <person name="Kohn T."/>
            <person name="Peeters S.H."/>
            <person name="Heuer A."/>
            <person name="Rast P."/>
            <person name="Oberbeckmann S."/>
            <person name="Bunk B."/>
            <person name="Jeske O."/>
            <person name="Meyerdierks A."/>
            <person name="Storesund J.E."/>
            <person name="Kallscheuer N."/>
            <person name="Luecker S."/>
            <person name="Lage O.M."/>
            <person name="Pohl T."/>
            <person name="Merkel B.J."/>
            <person name="Hornburger P."/>
            <person name="Mueller R.-W."/>
            <person name="Bruemmer F."/>
            <person name="Labrenz M."/>
            <person name="Spormann A.M."/>
            <person name="Op den Camp H."/>
            <person name="Overmann J."/>
            <person name="Amann R."/>
            <person name="Jetten M.S.M."/>
            <person name="Mascher T."/>
            <person name="Medema M.H."/>
            <person name="Devos D.P."/>
            <person name="Kaster A.-K."/>
            <person name="Ovreas L."/>
            <person name="Rohde M."/>
            <person name="Galperin M.Y."/>
            <person name="Jogler C."/>
        </authorList>
    </citation>
    <scope>NUCLEOTIDE SEQUENCE [LARGE SCALE GENOMIC DNA]</scope>
    <source>
        <strain evidence="1 2">Pan161</strain>
    </source>
</reference>
<dbReference type="AlphaFoldDB" id="A0A517VI65"/>